<dbReference type="GO" id="GO:0005509">
    <property type="term" value="F:calcium ion binding"/>
    <property type="evidence" value="ECO:0007669"/>
    <property type="project" value="InterPro"/>
</dbReference>
<evidence type="ECO:0000313" key="8">
    <source>
        <dbReference type="Proteomes" id="UP000050562"/>
    </source>
</evidence>
<dbReference type="Gene3D" id="2.150.10.10">
    <property type="entry name" value="Serralysin-like metalloprotease, C-terminal"/>
    <property type="match status" value="3"/>
</dbReference>
<evidence type="ECO:0000256" key="2">
    <source>
        <dbReference type="ARBA" id="ARBA00004613"/>
    </source>
</evidence>
<dbReference type="InterPro" id="IPR011049">
    <property type="entry name" value="Serralysin-like_metalloprot_C"/>
</dbReference>
<evidence type="ECO:0000256" key="1">
    <source>
        <dbReference type="ARBA" id="ARBA00001913"/>
    </source>
</evidence>
<keyword evidence="3" id="KW-0964">Secreted</keyword>
<organism evidence="7 8">
    <name type="scientific">Pseudomonas syringae pv. primulae</name>
    <dbReference type="NCBI Taxonomy" id="251707"/>
    <lineage>
        <taxon>Bacteria</taxon>
        <taxon>Pseudomonadati</taxon>
        <taxon>Pseudomonadota</taxon>
        <taxon>Gammaproteobacteria</taxon>
        <taxon>Pseudomonadales</taxon>
        <taxon>Pseudomonadaceae</taxon>
        <taxon>Pseudomonas</taxon>
    </lineage>
</organism>
<dbReference type="AlphaFoldDB" id="A0A0P9Y7I6"/>
<dbReference type="SUPFAM" id="SSF51120">
    <property type="entry name" value="beta-Roll"/>
    <property type="match status" value="3"/>
</dbReference>
<protein>
    <submittedName>
        <fullName evidence="7">Poly</fullName>
    </submittedName>
</protein>
<accession>A0A0P9Y7I6</accession>
<dbReference type="Proteomes" id="UP000050562">
    <property type="component" value="Unassembled WGS sequence"/>
</dbReference>
<dbReference type="PANTHER" id="PTHR38340:SF1">
    <property type="entry name" value="S-LAYER PROTEIN"/>
    <property type="match status" value="1"/>
</dbReference>
<dbReference type="PROSITE" id="PS00330">
    <property type="entry name" value="HEMOLYSIN_CALCIUM"/>
    <property type="match status" value="2"/>
</dbReference>
<evidence type="ECO:0000256" key="4">
    <source>
        <dbReference type="ARBA" id="ARBA00022737"/>
    </source>
</evidence>
<dbReference type="PATRIC" id="fig|251707.3.peg.2293"/>
<dbReference type="PRINTS" id="PR00313">
    <property type="entry name" value="CABNDNGRPT"/>
</dbReference>
<dbReference type="InterPro" id="IPR050557">
    <property type="entry name" value="RTX_toxin/Mannuronan_C5-epim"/>
</dbReference>
<keyword evidence="5" id="KW-0106">Calcium</keyword>
<dbReference type="Pfam" id="PF00353">
    <property type="entry name" value="HemolysinCabind"/>
    <property type="match status" value="3"/>
</dbReference>
<evidence type="ECO:0000256" key="5">
    <source>
        <dbReference type="ARBA" id="ARBA00022837"/>
    </source>
</evidence>
<dbReference type="InterPro" id="IPR018511">
    <property type="entry name" value="Hemolysin-typ_Ca-bd_CS"/>
</dbReference>
<dbReference type="GO" id="GO:0005615">
    <property type="term" value="C:extracellular space"/>
    <property type="evidence" value="ECO:0007669"/>
    <property type="project" value="InterPro"/>
</dbReference>
<name>A0A0P9Y7I6_9PSED</name>
<comment type="subcellular location">
    <subcellularLocation>
        <location evidence="2">Secreted</location>
    </subcellularLocation>
</comment>
<dbReference type="InterPro" id="IPR013858">
    <property type="entry name" value="Peptidase_M10B_C"/>
</dbReference>
<comment type="caution">
    <text evidence="7">The sequence shown here is derived from an EMBL/GenBank/DDBJ whole genome shotgun (WGS) entry which is preliminary data.</text>
</comment>
<feature type="domain" description="Peptidase M10 serralysin C-terminal" evidence="6">
    <location>
        <begin position="47"/>
        <end position="102"/>
    </location>
</feature>
<keyword evidence="4" id="KW-0677">Repeat</keyword>
<gene>
    <name evidence="7" type="ORF">ALO52_01685</name>
</gene>
<reference evidence="7 8" key="1">
    <citation type="submission" date="2015-09" db="EMBL/GenBank/DDBJ databases">
        <title>Genome announcement of multiple Pseudomonas syringae strains.</title>
        <authorList>
            <person name="Thakur S."/>
            <person name="Wang P.W."/>
            <person name="Gong Y."/>
            <person name="Weir B.S."/>
            <person name="Guttman D.S."/>
        </authorList>
    </citation>
    <scope>NUCLEOTIDE SEQUENCE [LARGE SCALE GENOMIC DNA]</scope>
    <source>
        <strain evidence="7 8">ICMP3956</strain>
    </source>
</reference>
<evidence type="ECO:0000256" key="3">
    <source>
        <dbReference type="ARBA" id="ARBA00022525"/>
    </source>
</evidence>
<evidence type="ECO:0000259" key="6">
    <source>
        <dbReference type="Pfam" id="PF08548"/>
    </source>
</evidence>
<dbReference type="RefSeq" id="WP_057408864.1">
    <property type="nucleotide sequence ID" value="NZ_LJRC01000104.1"/>
</dbReference>
<proteinExistence type="predicted"/>
<sequence length="494" mass="52398">MADKRKIFWYGTAGDNVIESFSGGNDVIYGGAGYDYIAPDRGGNNVIIGGAGSDDLVANGATVFRYLSLEDSYLSATGSDESVDWISGFNSNRDRLDLTALGFTGLGDGTNGTLKVSTEGDYDHTFLRSHEADADGNTFVLEFFDYVDFNAANFQRLIGGSETADAILGTSAGAETLMGYAGRDTLSGLAGDDRMVGGAGGDTLTGGEGADDFVFSAITDSVHATSGIQTRDLITDFNAAQGDIIDLAGLNFTGLGNGYNGTLKVELNAVGTQTILKSMETDAAGNRFEVLFNGDLTSDLNRSAFDFGNPTGPKVVNSLTQDNLDVVGTAGNDTLNGGEYDDQMVGFQGHDRINAGSGDDVIVGGYGKDTISGGAGRDIFLYYNVEDSYRTADSSYSDLITDFEDGDAFYILDIGLERDGNGYNGTLKVEYNEEQDRTYLRSFESNAKGQQFQVALSGNHQNIPFLFDGLYLDESPIHIVGVNPAKPLDMSILG</sequence>
<evidence type="ECO:0000313" key="7">
    <source>
        <dbReference type="EMBL" id="KPY38107.1"/>
    </source>
</evidence>
<comment type="cofactor">
    <cofactor evidence="1">
        <name>Ca(2+)</name>
        <dbReference type="ChEBI" id="CHEBI:29108"/>
    </cofactor>
</comment>
<dbReference type="InterPro" id="IPR001343">
    <property type="entry name" value="Hemolysn_Ca-bd"/>
</dbReference>
<dbReference type="Pfam" id="PF08548">
    <property type="entry name" value="Peptidase_M10_C"/>
    <property type="match status" value="1"/>
</dbReference>
<dbReference type="PANTHER" id="PTHR38340">
    <property type="entry name" value="S-LAYER PROTEIN"/>
    <property type="match status" value="1"/>
</dbReference>
<dbReference type="EMBL" id="LJRC01000104">
    <property type="protein sequence ID" value="KPY38107.1"/>
    <property type="molecule type" value="Genomic_DNA"/>
</dbReference>